<dbReference type="GO" id="GO:0043041">
    <property type="term" value="P:amino acid activation for nonribosomal peptide biosynthetic process"/>
    <property type="evidence" value="ECO:0007669"/>
    <property type="project" value="TreeGrafter"/>
</dbReference>
<dbReference type="InterPro" id="IPR006162">
    <property type="entry name" value="Ppantetheine_attach_site"/>
</dbReference>
<dbReference type="GO" id="GO:0031177">
    <property type="term" value="F:phosphopantetheine binding"/>
    <property type="evidence" value="ECO:0007669"/>
    <property type="project" value="InterPro"/>
</dbReference>
<dbReference type="InterPro" id="IPR020806">
    <property type="entry name" value="PKS_PP-bd"/>
</dbReference>
<dbReference type="CDD" id="cd05918">
    <property type="entry name" value="A_NRPS_SidN3_like"/>
    <property type="match status" value="2"/>
</dbReference>
<dbReference type="SUPFAM" id="SSF56801">
    <property type="entry name" value="Acetyl-CoA synthetase-like"/>
    <property type="match status" value="2"/>
</dbReference>
<dbReference type="Pfam" id="PF00501">
    <property type="entry name" value="AMP-binding"/>
    <property type="match status" value="2"/>
</dbReference>
<organism evidence="6 7">
    <name type="scientific">Aspergillus leporis</name>
    <dbReference type="NCBI Taxonomy" id="41062"/>
    <lineage>
        <taxon>Eukaryota</taxon>
        <taxon>Fungi</taxon>
        <taxon>Dikarya</taxon>
        <taxon>Ascomycota</taxon>
        <taxon>Pezizomycotina</taxon>
        <taxon>Eurotiomycetes</taxon>
        <taxon>Eurotiomycetidae</taxon>
        <taxon>Eurotiales</taxon>
        <taxon>Aspergillaceae</taxon>
        <taxon>Aspergillus</taxon>
        <taxon>Aspergillus subgen. Circumdati</taxon>
    </lineage>
</organism>
<dbReference type="GO" id="GO:0044550">
    <property type="term" value="P:secondary metabolite biosynthetic process"/>
    <property type="evidence" value="ECO:0007669"/>
    <property type="project" value="TreeGrafter"/>
</dbReference>
<dbReference type="PROSITE" id="PS50075">
    <property type="entry name" value="CARRIER"/>
    <property type="match status" value="3"/>
</dbReference>
<dbReference type="Gene3D" id="3.40.50.12780">
    <property type="entry name" value="N-terminal domain of ligase-like"/>
    <property type="match status" value="2"/>
</dbReference>
<dbReference type="EMBL" id="ML732197">
    <property type="protein sequence ID" value="KAB8075257.1"/>
    <property type="molecule type" value="Genomic_DNA"/>
</dbReference>
<evidence type="ECO:0000256" key="3">
    <source>
        <dbReference type="ARBA" id="ARBA00022598"/>
    </source>
</evidence>
<dbReference type="Pfam" id="PF00550">
    <property type="entry name" value="PP-binding"/>
    <property type="match status" value="3"/>
</dbReference>
<dbReference type="InterPro" id="IPR036736">
    <property type="entry name" value="ACP-like_sf"/>
</dbReference>
<evidence type="ECO:0000256" key="2">
    <source>
        <dbReference type="ARBA" id="ARBA00022553"/>
    </source>
</evidence>
<evidence type="ECO:0000256" key="1">
    <source>
        <dbReference type="ARBA" id="ARBA00022450"/>
    </source>
</evidence>
<dbReference type="InterPro" id="IPR010071">
    <property type="entry name" value="AA_adenyl_dom"/>
</dbReference>
<dbReference type="InterPro" id="IPR000873">
    <property type="entry name" value="AMP-dep_synth/lig_dom"/>
</dbReference>
<dbReference type="CDD" id="cd19545">
    <property type="entry name" value="FUM14_C_NRPS-like"/>
    <property type="match status" value="2"/>
</dbReference>
<feature type="domain" description="Carrier" evidence="5">
    <location>
        <begin position="1298"/>
        <end position="1376"/>
    </location>
</feature>
<name>A0A5N5X590_9EURO</name>
<dbReference type="NCBIfam" id="TIGR01733">
    <property type="entry name" value="AA-adenyl-dom"/>
    <property type="match status" value="2"/>
</dbReference>
<keyword evidence="3" id="KW-0436">Ligase</keyword>
<dbReference type="Gene3D" id="3.30.559.10">
    <property type="entry name" value="Chloramphenicol acetyltransferase-like domain"/>
    <property type="match status" value="3"/>
</dbReference>
<evidence type="ECO:0000313" key="6">
    <source>
        <dbReference type="EMBL" id="KAB8075257.1"/>
    </source>
</evidence>
<dbReference type="Proteomes" id="UP000326565">
    <property type="component" value="Unassembled WGS sequence"/>
</dbReference>
<dbReference type="GO" id="GO:0005737">
    <property type="term" value="C:cytoplasm"/>
    <property type="evidence" value="ECO:0007669"/>
    <property type="project" value="TreeGrafter"/>
</dbReference>
<dbReference type="PROSITE" id="PS00012">
    <property type="entry name" value="PHOSPHOPANTETHEINE"/>
    <property type="match status" value="1"/>
</dbReference>
<dbReference type="PROSITE" id="PS00455">
    <property type="entry name" value="AMP_BINDING"/>
    <property type="match status" value="2"/>
</dbReference>
<dbReference type="PANTHER" id="PTHR45527:SF1">
    <property type="entry name" value="FATTY ACID SYNTHASE"/>
    <property type="match status" value="1"/>
</dbReference>
<keyword evidence="7" id="KW-1185">Reference proteome</keyword>
<sequence length="2928" mass="326702">MQSVTIPTPSPASLRRFCTENAVSPNALFKLGWALILHSYFDTCAFQFDESHDASFAILVSFVPELASKCRAITTLQWDGMEEPNQEAILLHSSAKGFDSSLQKIWSRVQILSSDRGYVQDRVECNGQEDRKFDIELVVQLHSLELSAVIRYNTRLAETRNFSDIARALGRALECTLLVSNSQTITDIDPLSKHDAERIFRLNEQQPFIIEDCLHHLIQKSVSEHPESIALLSWDGSLTYSALDEHSSRLAHHLIKAFQIGPERVVPLCFEKSIWAVVAMLAVLKTGAAYCCVDPAHPQARRNYMIELVDASFVLCSPIHVALIQNRPALIVDAELIYGLATPSTSLQQNAKPESACVIAFTSGTTGNPKAIVHSHTSICSGLLANAPFQDINRRSIRLFQWAAYTFDVSITETFSPLIYGGLVCIPSEEERLNNVDEAMIRMGVDWAYFTPSFARFFRRFTIPSLKQLILGGEAVTVDDVRDWVDKVPVLNAYGPAESITWFLEPQKGLSSTISIGRPINMRAWITSPEDPGRLLPIGAIGELLIEGPSLFRQYIKNKEKTEQSLIEPPLWRLQANIGPAGKMYKTGDLVRYLPDGTMTYIGRKDTMVKLYGQRMELEEVETILRRNLPESIQSSADVIQPAGENEEPVLVAFLCVARGLGIPGINDLQELKSHLQNKLAEELPAFMVPRIYIPVESMPYNSSRKLDRARLRQSVTSLSRSQLIELIQSKESTSQSQDVSHNLSPMELALQKLWVDALLLVPSQIGPDDNFFSLGASSITALNVTAAAKSKGISISYPDLFRSPTLRSLAQTVSYSLDQKKTDVTIPRFSLIEKAVRRAVISDAATQCQVSEEDIEDIYPLAPQQQGLWALSLIREGDYMAQFILTLNTEADVDRFRAAWEQTVESLPTLRTRFIESTSGSYQVVLNGSVNWARSSDLKAYLQEDISIELAFGCPIVRHALVSNEAPDIARHQIVWTIHHALFDGESVPLFLNTVARAYEGMPLDPHAGPFNRFIEYTEAIDDSAASTYWRTQFDSTTPVAYPALPEQTYRPHPSSVYRKQVDFKRLERSQFTTATLLRAAVGLALVQAARSWDVTLGVTLAGRTAPVLNIEKVIGPTFVTLPTSIYKGVDDNVKDYLEHTQSSIIEMMPFEHTGMQNIARYSPQCEAACQFQTILLVQTPDDRSYTKLFSFDDTTGGFGRFNSHALMVLLFTNAAGVEAVFSYDNQIIDQEHVSGLADIFENFVHIMSLEEPSRSLASFISVEPTRSIYIKRVPRTSVQQNPDNKLMSTSNGNVVAQLSKMEASLAEAWAEVLKLPPQLPITANDEFVKTFGGNSLLSLRLAQWCRDHGIRLTVKDIFQHPKLSDMARVASLMHSANQDLPIKIAPFSLMRNQGELTRYQDSTEVMPIRIEAATSFGVPVESILDIYPATALQEGLLALSVTQPGSYVSQPVYELVDGVDIDRFRGAWNQIYKEEEILRTRLFQSTGVSGTTQVVVDSEIEWQFPTSLSDYLREVEESIGFGTPLSRFAIYQDNGRLYFVLTLHHALYDGWSFPLLLDRAYEIYFANGSSPKPHIAFNRFIQQIQLTAPSDTMKYWKSQFEDASFAHFPPPLPATQKPGRQINLVYSTTLPRSQDSGILTSTILRAAWALLLNTYTREQDVIFGATLSGRNVPLPGIEAVIGPTLTTLPIRVRIDKGVKTADFLRSVQDQSTGMIDYEHTGLQTIRQVAPEACNFQNLLVLQPRGKKSDYSKLWTSERTGDISRFLTYPLVLQCTFGDDDDAMLVTVTIDESRIQESQINRIIRQYENIISQLSTQVNVTLDQLELFSAAEISELREWITSSPSPEMLDMCLHDRILEQALQHPNDIAISSLNEGEITYMELYDFSTRLGRHLSHFGVESGTTIPVVFDKGIWAPVAMISVLISGAAFVPIDPEAPEHRQNLILDQVKSSIILASRERVTGLDRDNVLAVDRSFFEEILSEPEGKDKIRNFQSPSNPAYIIFTSGSTGVPKGVVISHRAVCSSINAHGNAMAFDKRTRALQFGSYTFDVIIAEIFTTLVFGGTVCVPSMVGRLNDLSNEIRQLRANWAFLTPSVARLLDPSEVPTLETLVLGGEEVRSSDVSPWSKSGTIRVMNGYGPTEACVFCVTRVIDSPDSGGVIGSPIGCYGFIVDPDNADKLSPIGTVGELIVSGPILADGYLSDHAYSSTVFIKAPAWAKALLGPSSPLLSATFYKTGDIVRYTPSGAIEYMSRKDLQIKVRGQRIELQDIEHWIQTDHGVKHVVVLNNAGARNRLTAILSLFDLNKTEDDNIPLTLISDPAVQKHLQMLREKLVSSLPVFAVPNAWLCVNKIPLTTSGKTDRKRVREWAANLSEDTFNQANVAETNDSHVQLKPAVWLEETIRDVWVAVLGIPLDEFVFSRPFYNYGGDSVSAIRVVRDLRKHSVKVTVKDLLLAKGVSDLARVAETEIKQALTTGDEPTNLSQEIVPSVDFEKRLSNIIGVAPVDVESIIPCTPLQESMLKMSSEGFYNVEMIFEVHSVKSSFDIHRLKQAWNQVMGRHSALRTIFARSTERQGEYDQIILRRFEPTLVEVEDVLSIRPSIPMQSAFQPSKPPHRLTLQTTPAGKISLKLEISHAVTDAVSLGIVFRDLELAYDRHIFTQPTPQFSQYHAQLRRQSEMDRVYWEQYCANATPCYVPRLEIGCGSTKDTVLFHQSVQQPTDPSAVLQFCRHNGVSVANLFHTVWALVLKLYVPAHDDDVIFGYLVSGRDVEIAGIENIVGPVISTAVCRTHMDDSTTLANLLAELRNDAVQSLSRNYCDLRSIERSLHLDRSLFNTLINFRKYSKPTQSEFNPSITLEYLDGFDPWAYDLTVVIDELDNGWNIDLAYLSGRVDVGLVKQVAADFSSILMFILSRSEESIGNVISPLRR</sequence>
<feature type="domain" description="Carrier" evidence="5">
    <location>
        <begin position="2396"/>
        <end position="2469"/>
    </location>
</feature>
<dbReference type="Gene3D" id="1.10.1200.10">
    <property type="entry name" value="ACP-like"/>
    <property type="match status" value="3"/>
</dbReference>
<dbReference type="InterPro" id="IPR009081">
    <property type="entry name" value="PP-bd_ACP"/>
</dbReference>
<accession>A0A5N5X590</accession>
<dbReference type="InterPro" id="IPR045851">
    <property type="entry name" value="AMP-bd_C_sf"/>
</dbReference>
<dbReference type="FunFam" id="3.30.300.30:FF:000015">
    <property type="entry name" value="Nonribosomal peptide synthase SidD"/>
    <property type="match status" value="2"/>
</dbReference>
<proteinExistence type="inferred from homology"/>
<dbReference type="SUPFAM" id="SSF52777">
    <property type="entry name" value="CoA-dependent acyltransferases"/>
    <property type="match status" value="6"/>
</dbReference>
<dbReference type="SMART" id="SM00823">
    <property type="entry name" value="PKS_PP"/>
    <property type="match status" value="3"/>
</dbReference>
<dbReference type="SUPFAM" id="SSF47336">
    <property type="entry name" value="ACP-like"/>
    <property type="match status" value="3"/>
</dbReference>
<reference evidence="6 7" key="1">
    <citation type="submission" date="2019-04" db="EMBL/GenBank/DDBJ databases">
        <title>Friends and foes A comparative genomics study of 23 Aspergillus species from section Flavi.</title>
        <authorList>
            <consortium name="DOE Joint Genome Institute"/>
            <person name="Kjaerbolling I."/>
            <person name="Vesth T."/>
            <person name="Frisvad J.C."/>
            <person name="Nybo J.L."/>
            <person name="Theobald S."/>
            <person name="Kildgaard S."/>
            <person name="Isbrandt T."/>
            <person name="Kuo A."/>
            <person name="Sato A."/>
            <person name="Lyhne E.K."/>
            <person name="Kogle M.E."/>
            <person name="Wiebenga A."/>
            <person name="Kun R.S."/>
            <person name="Lubbers R.J."/>
            <person name="Makela M.R."/>
            <person name="Barry K."/>
            <person name="Chovatia M."/>
            <person name="Clum A."/>
            <person name="Daum C."/>
            <person name="Haridas S."/>
            <person name="He G."/>
            <person name="LaButti K."/>
            <person name="Lipzen A."/>
            <person name="Mondo S."/>
            <person name="Riley R."/>
            <person name="Salamov A."/>
            <person name="Simmons B.A."/>
            <person name="Magnuson J.K."/>
            <person name="Henrissat B."/>
            <person name="Mortensen U.H."/>
            <person name="Larsen T.O."/>
            <person name="Devries R.P."/>
            <person name="Grigoriev I.V."/>
            <person name="Machida M."/>
            <person name="Baker S.E."/>
            <person name="Andersen M.R."/>
        </authorList>
    </citation>
    <scope>NUCLEOTIDE SEQUENCE [LARGE SCALE GENOMIC DNA]</scope>
    <source>
        <strain evidence="6 7">CBS 151.66</strain>
    </source>
</reference>
<protein>
    <recommendedName>
        <fullName evidence="5">Carrier domain-containing protein</fullName>
    </recommendedName>
</protein>
<evidence type="ECO:0000256" key="4">
    <source>
        <dbReference type="ARBA" id="ARBA00029454"/>
    </source>
</evidence>
<dbReference type="InterPro" id="IPR042099">
    <property type="entry name" value="ANL_N_sf"/>
</dbReference>
<dbReference type="OrthoDB" id="416786at2759"/>
<keyword evidence="1" id="KW-0596">Phosphopantetheine</keyword>
<dbReference type="CDD" id="cd19542">
    <property type="entry name" value="CT_NRPS-like"/>
    <property type="match status" value="1"/>
</dbReference>
<dbReference type="InterPro" id="IPR023213">
    <property type="entry name" value="CAT-like_dom_sf"/>
</dbReference>
<dbReference type="InterPro" id="IPR001242">
    <property type="entry name" value="Condensation_dom"/>
</dbReference>
<dbReference type="Gene3D" id="3.30.559.30">
    <property type="entry name" value="Nonribosomal peptide synthetase, condensation domain"/>
    <property type="match status" value="3"/>
</dbReference>
<dbReference type="PANTHER" id="PTHR45527">
    <property type="entry name" value="NONRIBOSOMAL PEPTIDE SYNTHETASE"/>
    <property type="match status" value="1"/>
</dbReference>
<dbReference type="Pfam" id="PF00668">
    <property type="entry name" value="Condensation"/>
    <property type="match status" value="3"/>
</dbReference>
<gene>
    <name evidence="6" type="ORF">BDV29DRAFT_155871</name>
</gene>
<evidence type="ECO:0000259" key="5">
    <source>
        <dbReference type="PROSITE" id="PS50075"/>
    </source>
</evidence>
<evidence type="ECO:0000313" key="7">
    <source>
        <dbReference type="Proteomes" id="UP000326565"/>
    </source>
</evidence>
<dbReference type="InterPro" id="IPR020845">
    <property type="entry name" value="AMP-binding_CS"/>
</dbReference>
<dbReference type="Gene3D" id="3.30.300.30">
    <property type="match status" value="2"/>
</dbReference>
<dbReference type="GO" id="GO:0016874">
    <property type="term" value="F:ligase activity"/>
    <property type="evidence" value="ECO:0007669"/>
    <property type="project" value="UniProtKB-KW"/>
</dbReference>
<keyword evidence="2" id="KW-0597">Phosphoprotein</keyword>
<dbReference type="FunFam" id="3.30.559.30:FF:000003">
    <property type="entry name" value="Nonribosomal peptide synthase SidD"/>
    <property type="match status" value="1"/>
</dbReference>
<comment type="similarity">
    <text evidence="4">Belongs to the NRP synthetase family.</text>
</comment>
<feature type="domain" description="Carrier" evidence="5">
    <location>
        <begin position="742"/>
        <end position="818"/>
    </location>
</feature>